<accession>A0ABD2ZZA7</accession>
<evidence type="ECO:0000256" key="1">
    <source>
        <dbReference type="SAM" id="MobiDB-lite"/>
    </source>
</evidence>
<evidence type="ECO:0000313" key="2">
    <source>
        <dbReference type="EMBL" id="KAL3522873.1"/>
    </source>
</evidence>
<feature type="compositionally biased region" description="Acidic residues" evidence="1">
    <location>
        <begin position="123"/>
        <end position="139"/>
    </location>
</feature>
<keyword evidence="3" id="KW-1185">Reference proteome</keyword>
<comment type="caution">
    <text evidence="2">The sequence shown here is derived from an EMBL/GenBank/DDBJ whole genome shotgun (WGS) entry which is preliminary data.</text>
</comment>
<gene>
    <name evidence="2" type="ORF">ACH5RR_015707</name>
</gene>
<sequence length="293" mass="32688">MDDQVVSNEGTKRRLPLWMSGDQEREKSETVDSNKTDSVDEGRRIDGERIKKNGRRPKSKSFEKGNDDSGLALEEESSSLIRKCRERKQSRSEVVNHDVDINVDVAVKKKKRRGRIKMNPEVENNEDVEGGVENGEDEDLTMDDLMTIAKEYVQEGIDTKLDVSSKRGHMAGSQSEDIDQSGNSGTFPRGNRRSFEDHASSSCSAPTANPTHVADGFKPAMSGNPTQDMLDLFLGPLLKKTQEQDKEGGLIAEETKFTYEAKRQHRSGVLGEEPVVLVKKKSSLKDKVAMFLD</sequence>
<feature type="compositionally biased region" description="Polar residues" evidence="1">
    <location>
        <begin position="172"/>
        <end position="186"/>
    </location>
</feature>
<organism evidence="2 3">
    <name type="scientific">Cinchona calisaya</name>
    <dbReference type="NCBI Taxonomy" id="153742"/>
    <lineage>
        <taxon>Eukaryota</taxon>
        <taxon>Viridiplantae</taxon>
        <taxon>Streptophyta</taxon>
        <taxon>Embryophyta</taxon>
        <taxon>Tracheophyta</taxon>
        <taxon>Spermatophyta</taxon>
        <taxon>Magnoliopsida</taxon>
        <taxon>eudicotyledons</taxon>
        <taxon>Gunneridae</taxon>
        <taxon>Pentapetalae</taxon>
        <taxon>asterids</taxon>
        <taxon>lamiids</taxon>
        <taxon>Gentianales</taxon>
        <taxon>Rubiaceae</taxon>
        <taxon>Cinchonoideae</taxon>
        <taxon>Cinchoneae</taxon>
        <taxon>Cinchona</taxon>
    </lineage>
</organism>
<evidence type="ECO:0000313" key="3">
    <source>
        <dbReference type="Proteomes" id="UP001630127"/>
    </source>
</evidence>
<dbReference type="EMBL" id="JBJUIK010000007">
    <property type="protein sequence ID" value="KAL3522873.1"/>
    <property type="molecule type" value="Genomic_DNA"/>
</dbReference>
<dbReference type="AlphaFoldDB" id="A0ABD2ZZA7"/>
<feature type="compositionally biased region" description="Basic and acidic residues" evidence="1">
    <location>
        <begin position="22"/>
        <end position="51"/>
    </location>
</feature>
<reference evidence="2 3" key="1">
    <citation type="submission" date="2024-11" db="EMBL/GenBank/DDBJ databases">
        <title>A near-complete genome assembly of Cinchona calisaya.</title>
        <authorList>
            <person name="Lian D.C."/>
            <person name="Zhao X.W."/>
            <person name="Wei L."/>
        </authorList>
    </citation>
    <scope>NUCLEOTIDE SEQUENCE [LARGE SCALE GENOMIC DNA]</scope>
    <source>
        <tissue evidence="2">Nenye</tissue>
    </source>
</reference>
<dbReference type="Proteomes" id="UP001630127">
    <property type="component" value="Unassembled WGS sequence"/>
</dbReference>
<dbReference type="PANTHER" id="PTHR36756">
    <property type="entry name" value="EXPRESSED PROTEIN"/>
    <property type="match status" value="1"/>
</dbReference>
<feature type="region of interest" description="Disordered" evidence="1">
    <location>
        <begin position="1"/>
        <end position="72"/>
    </location>
</feature>
<protein>
    <submittedName>
        <fullName evidence="2">Uncharacterized protein</fullName>
    </submittedName>
</protein>
<name>A0ABD2ZZA7_9GENT</name>
<feature type="compositionally biased region" description="Polar residues" evidence="1">
    <location>
        <begin position="200"/>
        <end position="210"/>
    </location>
</feature>
<feature type="region of interest" description="Disordered" evidence="1">
    <location>
        <begin position="109"/>
        <end position="139"/>
    </location>
</feature>
<dbReference type="PANTHER" id="PTHR36756:SF1">
    <property type="entry name" value="EXPRESSED PROTEIN"/>
    <property type="match status" value="1"/>
</dbReference>
<feature type="region of interest" description="Disordered" evidence="1">
    <location>
        <begin position="158"/>
        <end position="225"/>
    </location>
</feature>
<proteinExistence type="predicted"/>